<comment type="caution">
    <text evidence="11">The sequence shown here is derived from an EMBL/GenBank/DDBJ whole genome shotgun (WGS) entry which is preliminary data.</text>
</comment>
<dbReference type="GO" id="GO:0016887">
    <property type="term" value="F:ATP hydrolysis activity"/>
    <property type="evidence" value="ECO:0007669"/>
    <property type="project" value="InterPro"/>
</dbReference>
<dbReference type="InterPro" id="IPR017871">
    <property type="entry name" value="ABC_transporter-like_CS"/>
</dbReference>
<keyword evidence="12" id="KW-1185">Reference proteome</keyword>
<dbReference type="CDD" id="cd03216">
    <property type="entry name" value="ABC_Carb_Monos_I"/>
    <property type="match status" value="1"/>
</dbReference>
<accession>A0A7X5HXA1</accession>
<dbReference type="Pfam" id="PF00005">
    <property type="entry name" value="ABC_tran"/>
    <property type="match status" value="2"/>
</dbReference>
<dbReference type="FunFam" id="3.40.50.300:FF:000127">
    <property type="entry name" value="Ribose import ATP-binding protein RbsA"/>
    <property type="match status" value="1"/>
</dbReference>
<name>A0A7X5HXA1_9FIRM</name>
<protein>
    <submittedName>
        <fullName evidence="11">Sugar ABC transporter ATP-binding protein</fullName>
    </submittedName>
</protein>
<dbReference type="PROSITE" id="PS00211">
    <property type="entry name" value="ABC_TRANSPORTER_1"/>
    <property type="match status" value="1"/>
</dbReference>
<evidence type="ECO:0000259" key="10">
    <source>
        <dbReference type="PROSITE" id="PS50893"/>
    </source>
</evidence>
<evidence type="ECO:0000313" key="11">
    <source>
        <dbReference type="EMBL" id="NDL68360.1"/>
    </source>
</evidence>
<dbReference type="PANTHER" id="PTHR43790:SF3">
    <property type="entry name" value="D-ALLOSE IMPORT ATP-BINDING PROTEIN ALSA-RELATED"/>
    <property type="match status" value="1"/>
</dbReference>
<sequence length="496" mass="55083">MKDNYVLQLQNITKEYPGVRALNDVSLEVKEGEILALIGENGAGKSTLIKTCSGAVIPTSGKIIVNGKEFAHMTPQLAKENGIAIIYQEFNNVKGLSAAENLFLGNPIRKGIIIDQKAMEKEAEKAFAQLNIKIDPKTLVGDLTVGYQQMVEIAKAIQQDARILIMDEPSAPLTSAEVESMFKVCELLRSKGVAIIYISHRLEEIYRLSDRIVVLRDGSYVKTLITKDSHVDELIRLMVGRDLKETYPSREECIVEDEIILELQNLSGNGDKDINLKIRKGEVLGLGGLVGAGRTELVEMIFGSVRKTSGKILFKGKEIDPKSPREAIDLGIALVPEDRKRHGALLGVSIKNNINMPIYKRISRGSVIDSRQEMDVAQKYQKDLLIKTPTLNQLVKNLSGGNQQKVIIGKWLAANSELIIFDEPTRGIDVGAKFEIYTLINKLLQQGKTILLISSEMEELMGMSDRIMVLYEGRVTGELERNEFDQNTIMRMSSGV</sequence>
<dbReference type="InterPro" id="IPR003439">
    <property type="entry name" value="ABC_transporter-like_ATP-bd"/>
</dbReference>
<dbReference type="GO" id="GO:0005886">
    <property type="term" value="C:plasma membrane"/>
    <property type="evidence" value="ECO:0007669"/>
    <property type="project" value="UniProtKB-SubCell"/>
</dbReference>
<dbReference type="PANTHER" id="PTHR43790">
    <property type="entry name" value="CARBOHYDRATE TRANSPORT ATP-BINDING PROTEIN MG119-RELATED"/>
    <property type="match status" value="1"/>
</dbReference>
<dbReference type="CDD" id="cd03215">
    <property type="entry name" value="ABC_Carb_Monos_II"/>
    <property type="match status" value="1"/>
</dbReference>
<keyword evidence="6" id="KW-0547">Nucleotide-binding</keyword>
<evidence type="ECO:0000256" key="2">
    <source>
        <dbReference type="ARBA" id="ARBA00022448"/>
    </source>
</evidence>
<dbReference type="Proteomes" id="UP000461585">
    <property type="component" value="Unassembled WGS sequence"/>
</dbReference>
<dbReference type="InterPro" id="IPR027417">
    <property type="entry name" value="P-loop_NTPase"/>
</dbReference>
<dbReference type="RefSeq" id="WP_162371083.1">
    <property type="nucleotide sequence ID" value="NZ_JAAEEH010000036.1"/>
</dbReference>
<evidence type="ECO:0000256" key="5">
    <source>
        <dbReference type="ARBA" id="ARBA00022737"/>
    </source>
</evidence>
<keyword evidence="3" id="KW-1003">Cell membrane</keyword>
<evidence type="ECO:0000256" key="7">
    <source>
        <dbReference type="ARBA" id="ARBA00022840"/>
    </source>
</evidence>
<dbReference type="Gene3D" id="3.40.50.300">
    <property type="entry name" value="P-loop containing nucleotide triphosphate hydrolases"/>
    <property type="match status" value="2"/>
</dbReference>
<gene>
    <name evidence="11" type="ORF">GXN74_11475</name>
</gene>
<keyword evidence="7 11" id="KW-0067">ATP-binding</keyword>
<keyword evidence="5" id="KW-0677">Repeat</keyword>
<feature type="domain" description="ABC transporter" evidence="10">
    <location>
        <begin position="7"/>
        <end position="242"/>
    </location>
</feature>
<keyword evidence="9" id="KW-0472">Membrane</keyword>
<evidence type="ECO:0000256" key="6">
    <source>
        <dbReference type="ARBA" id="ARBA00022741"/>
    </source>
</evidence>
<dbReference type="SUPFAM" id="SSF52540">
    <property type="entry name" value="P-loop containing nucleoside triphosphate hydrolases"/>
    <property type="match status" value="2"/>
</dbReference>
<keyword evidence="8" id="KW-1278">Translocase</keyword>
<proteinExistence type="predicted"/>
<evidence type="ECO:0000256" key="1">
    <source>
        <dbReference type="ARBA" id="ARBA00004202"/>
    </source>
</evidence>
<evidence type="ECO:0000256" key="9">
    <source>
        <dbReference type="ARBA" id="ARBA00023136"/>
    </source>
</evidence>
<comment type="subcellular location">
    <subcellularLocation>
        <location evidence="1">Cell membrane</location>
        <topology evidence="1">Peripheral membrane protein</topology>
    </subcellularLocation>
</comment>
<dbReference type="PROSITE" id="PS50893">
    <property type="entry name" value="ABC_TRANSPORTER_2"/>
    <property type="match status" value="2"/>
</dbReference>
<dbReference type="AlphaFoldDB" id="A0A7X5HXA1"/>
<feature type="domain" description="ABC transporter" evidence="10">
    <location>
        <begin position="255"/>
        <end position="496"/>
    </location>
</feature>
<dbReference type="InterPro" id="IPR050107">
    <property type="entry name" value="ABC_carbohydrate_import_ATPase"/>
</dbReference>
<evidence type="ECO:0000256" key="4">
    <source>
        <dbReference type="ARBA" id="ARBA00022597"/>
    </source>
</evidence>
<evidence type="ECO:0000313" key="12">
    <source>
        <dbReference type="Proteomes" id="UP000461585"/>
    </source>
</evidence>
<evidence type="ECO:0000256" key="3">
    <source>
        <dbReference type="ARBA" id="ARBA00022475"/>
    </source>
</evidence>
<evidence type="ECO:0000256" key="8">
    <source>
        <dbReference type="ARBA" id="ARBA00022967"/>
    </source>
</evidence>
<dbReference type="GO" id="GO:0005524">
    <property type="term" value="F:ATP binding"/>
    <property type="evidence" value="ECO:0007669"/>
    <property type="project" value="UniProtKB-KW"/>
</dbReference>
<dbReference type="InterPro" id="IPR003593">
    <property type="entry name" value="AAA+_ATPase"/>
</dbReference>
<reference evidence="11 12" key="1">
    <citation type="submission" date="2020-01" db="EMBL/GenBank/DDBJ databases">
        <title>Anaeroalcalibacter tamaniensis gen. nov., sp. nov., moderately halophilic strictly anaerobic fermenter bacterium from mud volcano of Taman peninsula.</title>
        <authorList>
            <person name="Frolova A."/>
            <person name="Merkel A.Y."/>
            <person name="Slobodkin A.I."/>
        </authorList>
    </citation>
    <scope>NUCLEOTIDE SEQUENCE [LARGE SCALE GENOMIC DNA]</scope>
    <source>
        <strain evidence="11 12">F-3ap</strain>
    </source>
</reference>
<dbReference type="SMART" id="SM00382">
    <property type="entry name" value="AAA"/>
    <property type="match status" value="2"/>
</dbReference>
<organism evidence="11 12">
    <name type="scientific">Anaerotalea alkaliphila</name>
    <dbReference type="NCBI Taxonomy" id="2662126"/>
    <lineage>
        <taxon>Bacteria</taxon>
        <taxon>Bacillati</taxon>
        <taxon>Bacillota</taxon>
        <taxon>Clostridia</taxon>
        <taxon>Eubacteriales</taxon>
        <taxon>Anaerotalea</taxon>
    </lineage>
</organism>
<keyword evidence="4" id="KW-0762">Sugar transport</keyword>
<dbReference type="EMBL" id="JAAEEH010000036">
    <property type="protein sequence ID" value="NDL68360.1"/>
    <property type="molecule type" value="Genomic_DNA"/>
</dbReference>
<keyword evidence="2" id="KW-0813">Transport</keyword>